<comment type="caution">
    <text evidence="11">The sequence shown here is derived from an EMBL/GenBank/DDBJ whole genome shotgun (WGS) entry which is preliminary data.</text>
</comment>
<dbReference type="PROSITE" id="PS50103">
    <property type="entry name" value="ZF_C3H1"/>
    <property type="match status" value="1"/>
</dbReference>
<dbReference type="Gene3D" id="4.10.1000.40">
    <property type="match status" value="2"/>
</dbReference>
<evidence type="ECO:0000256" key="8">
    <source>
        <dbReference type="PROSITE-ProRule" id="PRU00723"/>
    </source>
</evidence>
<comment type="similarity">
    <text evidence="2">Belongs to the ZC3H14 family.</text>
</comment>
<evidence type="ECO:0000256" key="3">
    <source>
        <dbReference type="ARBA" id="ARBA00022723"/>
    </source>
</evidence>
<feature type="compositionally biased region" description="Low complexity" evidence="9">
    <location>
        <begin position="454"/>
        <end position="474"/>
    </location>
</feature>
<feature type="region of interest" description="Disordered" evidence="9">
    <location>
        <begin position="451"/>
        <end position="506"/>
    </location>
</feature>
<dbReference type="Gene3D" id="1.10.340.40">
    <property type="entry name" value="Nuclear abundant poly(A) RNA-bind protein 2, N-terminal domain"/>
    <property type="match status" value="1"/>
</dbReference>
<evidence type="ECO:0000313" key="12">
    <source>
        <dbReference type="Proteomes" id="UP000279236"/>
    </source>
</evidence>
<dbReference type="GO" id="GO:0043488">
    <property type="term" value="P:regulation of mRNA stability"/>
    <property type="evidence" value="ECO:0007669"/>
    <property type="project" value="InterPro"/>
</dbReference>
<dbReference type="Proteomes" id="UP000279236">
    <property type="component" value="Unassembled WGS sequence"/>
</dbReference>
<feature type="compositionally biased region" description="Low complexity" evidence="9">
    <location>
        <begin position="260"/>
        <end position="274"/>
    </location>
</feature>
<dbReference type="GO" id="GO:0008270">
    <property type="term" value="F:zinc ion binding"/>
    <property type="evidence" value="ECO:0007669"/>
    <property type="project" value="UniProtKB-KW"/>
</dbReference>
<dbReference type="GO" id="GO:0005634">
    <property type="term" value="C:nucleus"/>
    <property type="evidence" value="ECO:0007669"/>
    <property type="project" value="UniProtKB-SubCell"/>
</dbReference>
<dbReference type="GO" id="GO:0008143">
    <property type="term" value="F:poly(A) binding"/>
    <property type="evidence" value="ECO:0007669"/>
    <property type="project" value="InterPro"/>
</dbReference>
<evidence type="ECO:0000256" key="4">
    <source>
        <dbReference type="ARBA" id="ARBA00022737"/>
    </source>
</evidence>
<evidence type="ECO:0000259" key="10">
    <source>
        <dbReference type="PROSITE" id="PS50103"/>
    </source>
</evidence>
<gene>
    <name evidence="11" type="ORF">EHS24_005015</name>
</gene>
<dbReference type="OrthoDB" id="438553at2759"/>
<keyword evidence="4" id="KW-0677">Repeat</keyword>
<feature type="compositionally biased region" description="Gly residues" evidence="9">
    <location>
        <begin position="188"/>
        <end position="201"/>
    </location>
</feature>
<dbReference type="InterPro" id="IPR000571">
    <property type="entry name" value="Znf_CCCH"/>
</dbReference>
<dbReference type="PANTHER" id="PTHR14738:SF29">
    <property type="entry name" value="ZINC FINGER CCCH DOMAIN-CONTAINING PROTEIN 14"/>
    <property type="match status" value="1"/>
</dbReference>
<accession>A0A427Y6Q4</accession>
<keyword evidence="3 8" id="KW-0479">Metal-binding</keyword>
<evidence type="ECO:0000256" key="5">
    <source>
        <dbReference type="ARBA" id="ARBA00022771"/>
    </source>
</evidence>
<feature type="compositionally biased region" description="Basic and acidic residues" evidence="9">
    <location>
        <begin position="121"/>
        <end position="139"/>
    </location>
</feature>
<evidence type="ECO:0000256" key="9">
    <source>
        <dbReference type="SAM" id="MobiDB-lite"/>
    </source>
</evidence>
<feature type="region of interest" description="Disordered" evidence="9">
    <location>
        <begin position="83"/>
        <end position="221"/>
    </location>
</feature>
<keyword evidence="12" id="KW-1185">Reference proteome</keyword>
<dbReference type="GO" id="GO:0005737">
    <property type="term" value="C:cytoplasm"/>
    <property type="evidence" value="ECO:0007669"/>
    <property type="project" value="TreeGrafter"/>
</dbReference>
<evidence type="ECO:0000256" key="6">
    <source>
        <dbReference type="ARBA" id="ARBA00022833"/>
    </source>
</evidence>
<name>A0A427Y6Q4_9TREE</name>
<dbReference type="AlphaFoldDB" id="A0A427Y6Q4"/>
<evidence type="ECO:0000256" key="2">
    <source>
        <dbReference type="ARBA" id="ARBA00008423"/>
    </source>
</evidence>
<keyword evidence="5 8" id="KW-0863">Zinc-finger</keyword>
<dbReference type="GeneID" id="39589558"/>
<feature type="compositionally biased region" description="Polar residues" evidence="9">
    <location>
        <begin position="400"/>
        <end position="417"/>
    </location>
</feature>
<evidence type="ECO:0000256" key="7">
    <source>
        <dbReference type="ARBA" id="ARBA00023242"/>
    </source>
</evidence>
<keyword evidence="7" id="KW-0539">Nucleus</keyword>
<dbReference type="PANTHER" id="PTHR14738">
    <property type="entry name" value="ZINC FINGER CCCH DOMAIN-CONTAINING PROTEIN 14"/>
    <property type="match status" value="1"/>
</dbReference>
<dbReference type="Pfam" id="PF14608">
    <property type="entry name" value="zf-CCCH_2"/>
    <property type="match status" value="3"/>
</dbReference>
<dbReference type="RefSeq" id="XP_028479529.1">
    <property type="nucleotide sequence ID" value="XM_028620557.1"/>
</dbReference>
<keyword evidence="6 8" id="KW-0862">Zinc</keyword>
<proteinExistence type="inferred from homology"/>
<dbReference type="EMBL" id="RSCE01000002">
    <property type="protein sequence ID" value="RSH86744.1"/>
    <property type="molecule type" value="Genomic_DNA"/>
</dbReference>
<dbReference type="InterPro" id="IPR043094">
    <property type="entry name" value="Nab2/ZC3H14_N_sf"/>
</dbReference>
<feature type="domain" description="C3H1-type" evidence="10">
    <location>
        <begin position="301"/>
        <end position="325"/>
    </location>
</feature>
<feature type="zinc finger region" description="C3H1-type" evidence="8">
    <location>
        <begin position="301"/>
        <end position="325"/>
    </location>
</feature>
<protein>
    <recommendedName>
        <fullName evidence="10">C3H1-type domain-containing protein</fullName>
    </recommendedName>
</protein>
<feature type="compositionally biased region" description="Low complexity" evidence="9">
    <location>
        <begin position="202"/>
        <end position="221"/>
    </location>
</feature>
<feature type="compositionally biased region" description="Low complexity" evidence="9">
    <location>
        <begin position="83"/>
        <end position="99"/>
    </location>
</feature>
<sequence>MSALTKDQLSRLQDDVQLELQRREWAEPDDTVMAEYVCVLLANGNPRDRVKSEMEDLVGADFEDSFLDWLFISRDALAQPAPTVAAAAAPETAPAPEATSGRPNSDGPGAGSRMFASAVEGTKRKADPIPEEQNKRRLPDAPLGASSAPSGPRAMQGHAPHGGRTLADRLGPRGGPAQRGGFNVRGAANGGRPGQFPGGPMAGAFRPQFQQQQQQQQQGQQFGFMPGQQEMMMQMMAMQANMAQMAEQMAMMAEEKAQGPRAVRPPRTTPVKVPSGTKLGGHAVSAIQPKSGSLGPIPDKPSSTALCKFGVGCSNARCTYSHPSPVADEKTGMVLSEEACEAGKNCKDPECIESHVSPAAVHGETAGPSRMLCKYQNCTNPTCQFRHEDADGNFIPPPAQTKTPNRVSLPATSDSSNEVVMKPSLDVALDNTSTARPCRYAERCTRADCKFSHPASRPAPRGGPAKRGGAPSSSRDSIAGEMRKSTKFGAPSAALNPAAGEFKPAGAAEVDAELQVTL</sequence>
<comment type="subcellular location">
    <subcellularLocation>
        <location evidence="1">Nucleus</location>
    </subcellularLocation>
</comment>
<dbReference type="InterPro" id="IPR040366">
    <property type="entry name" value="Nab2/ZC3H14"/>
</dbReference>
<evidence type="ECO:0000256" key="1">
    <source>
        <dbReference type="ARBA" id="ARBA00004123"/>
    </source>
</evidence>
<feature type="region of interest" description="Disordered" evidence="9">
    <location>
        <begin position="392"/>
        <end position="417"/>
    </location>
</feature>
<organism evidence="11 12">
    <name type="scientific">Apiotrichum porosum</name>
    <dbReference type="NCBI Taxonomy" id="105984"/>
    <lineage>
        <taxon>Eukaryota</taxon>
        <taxon>Fungi</taxon>
        <taxon>Dikarya</taxon>
        <taxon>Basidiomycota</taxon>
        <taxon>Agaricomycotina</taxon>
        <taxon>Tremellomycetes</taxon>
        <taxon>Trichosporonales</taxon>
        <taxon>Trichosporonaceae</taxon>
        <taxon>Apiotrichum</taxon>
    </lineage>
</organism>
<feature type="region of interest" description="Disordered" evidence="9">
    <location>
        <begin position="258"/>
        <end position="282"/>
    </location>
</feature>
<dbReference type="STRING" id="105984.A0A427Y6Q4"/>
<evidence type="ECO:0000313" key="11">
    <source>
        <dbReference type="EMBL" id="RSH86744.1"/>
    </source>
</evidence>
<reference evidence="11 12" key="1">
    <citation type="submission" date="2018-11" db="EMBL/GenBank/DDBJ databases">
        <title>Genome sequence of Apiotrichum porosum DSM 27194.</title>
        <authorList>
            <person name="Aliyu H."/>
            <person name="Gorte O."/>
            <person name="Ochsenreither K."/>
        </authorList>
    </citation>
    <scope>NUCLEOTIDE SEQUENCE [LARGE SCALE GENOMIC DNA]</scope>
    <source>
        <strain evidence="11 12">DSM 27194</strain>
    </source>
</reference>